<keyword evidence="1" id="KW-0472">Membrane</keyword>
<comment type="caution">
    <text evidence="2">The sequence shown here is derived from an EMBL/GenBank/DDBJ whole genome shotgun (WGS) entry which is preliminary data.</text>
</comment>
<feature type="transmembrane region" description="Helical" evidence="1">
    <location>
        <begin position="60"/>
        <end position="82"/>
    </location>
</feature>
<proteinExistence type="predicted"/>
<evidence type="ECO:0000313" key="3">
    <source>
        <dbReference type="Proteomes" id="UP000194761"/>
    </source>
</evidence>
<sequence>MRVLLAFGSARDAVWAFREVLRLDPGMDPARQLLVVALKRRNPLYRAVSRLPAGLGSRRILALLPLIPPLIAAFVVIAVAHWTI</sequence>
<keyword evidence="1" id="KW-1133">Transmembrane helix</keyword>
<dbReference type="AlphaFoldDB" id="A0A2C9ZMA6"/>
<name>A0A2C9ZMA6_9ACTN</name>
<dbReference type="Proteomes" id="UP000194761">
    <property type="component" value="Unassembled WGS sequence"/>
</dbReference>
<evidence type="ECO:0000256" key="1">
    <source>
        <dbReference type="SAM" id="Phobius"/>
    </source>
</evidence>
<keyword evidence="1" id="KW-0812">Transmembrane</keyword>
<gene>
    <name evidence="2" type="ORF">CA984_11555</name>
</gene>
<accession>A0A2C9ZMA6</accession>
<protein>
    <recommendedName>
        <fullName evidence="4">Tetratricopeptide repeat protein</fullName>
    </recommendedName>
</protein>
<dbReference type="EMBL" id="NGFP01000040">
    <property type="protein sequence ID" value="OUC97314.1"/>
    <property type="molecule type" value="Genomic_DNA"/>
</dbReference>
<evidence type="ECO:0008006" key="4">
    <source>
        <dbReference type="Google" id="ProtNLM"/>
    </source>
</evidence>
<keyword evidence="3" id="KW-1185">Reference proteome</keyword>
<reference evidence="2 3" key="1">
    <citation type="submission" date="2017-05" db="EMBL/GenBank/DDBJ databases">
        <title>Biotechnological potential of actinobacteria isolated from South African environments.</title>
        <authorList>
            <person name="Le Roes-Hill M."/>
            <person name="Prins A."/>
            <person name="Durrell K.A."/>
        </authorList>
    </citation>
    <scope>NUCLEOTIDE SEQUENCE [LARGE SCALE GENOMIC DNA]</scope>
    <source>
        <strain evidence="2">M26</strain>
    </source>
</reference>
<evidence type="ECO:0000313" key="2">
    <source>
        <dbReference type="EMBL" id="OUC97314.1"/>
    </source>
</evidence>
<organism evidence="2 3">
    <name type="scientific">Streptosporangium minutum</name>
    <dbReference type="NCBI Taxonomy" id="569862"/>
    <lineage>
        <taxon>Bacteria</taxon>
        <taxon>Bacillati</taxon>
        <taxon>Actinomycetota</taxon>
        <taxon>Actinomycetes</taxon>
        <taxon>Streptosporangiales</taxon>
        <taxon>Streptosporangiaceae</taxon>
        <taxon>Streptosporangium</taxon>
    </lineage>
</organism>